<evidence type="ECO:0000256" key="7">
    <source>
        <dbReference type="ARBA" id="ARBA00023012"/>
    </source>
</evidence>
<dbReference type="Pfam" id="PF02518">
    <property type="entry name" value="HATPase_c"/>
    <property type="match status" value="1"/>
</dbReference>
<evidence type="ECO:0000256" key="5">
    <source>
        <dbReference type="ARBA" id="ARBA00022679"/>
    </source>
</evidence>
<dbReference type="PROSITE" id="PS50109">
    <property type="entry name" value="HIS_KIN"/>
    <property type="match status" value="1"/>
</dbReference>
<evidence type="ECO:0000313" key="10">
    <source>
        <dbReference type="EMBL" id="MCF6379278.1"/>
    </source>
</evidence>
<dbReference type="InterPro" id="IPR003661">
    <property type="entry name" value="HisK_dim/P_dom"/>
</dbReference>
<feature type="transmembrane region" description="Helical" evidence="8">
    <location>
        <begin position="108"/>
        <end position="129"/>
    </location>
</feature>
<feature type="transmembrane region" description="Helical" evidence="8">
    <location>
        <begin position="273"/>
        <end position="295"/>
    </location>
</feature>
<organism evidence="10 11">
    <name type="scientific">Nocardioides potassii</name>
    <dbReference type="NCBI Taxonomy" id="2911371"/>
    <lineage>
        <taxon>Bacteria</taxon>
        <taxon>Bacillati</taxon>
        <taxon>Actinomycetota</taxon>
        <taxon>Actinomycetes</taxon>
        <taxon>Propionibacteriales</taxon>
        <taxon>Nocardioidaceae</taxon>
        <taxon>Nocardioides</taxon>
    </lineage>
</organism>
<dbReference type="CDD" id="cd00082">
    <property type="entry name" value="HisKA"/>
    <property type="match status" value="1"/>
</dbReference>
<dbReference type="InterPro" id="IPR005467">
    <property type="entry name" value="His_kinase_dom"/>
</dbReference>
<dbReference type="SUPFAM" id="SSF55874">
    <property type="entry name" value="ATPase domain of HSP90 chaperone/DNA topoisomerase II/histidine kinase"/>
    <property type="match status" value="1"/>
</dbReference>
<keyword evidence="10" id="KW-0067">ATP-binding</keyword>
<evidence type="ECO:0000256" key="1">
    <source>
        <dbReference type="ARBA" id="ARBA00000085"/>
    </source>
</evidence>
<dbReference type="SMART" id="SM00387">
    <property type="entry name" value="HATPase_c"/>
    <property type="match status" value="1"/>
</dbReference>
<name>A0ABS9HGN9_9ACTN</name>
<keyword evidence="5" id="KW-0808">Transferase</keyword>
<dbReference type="GO" id="GO:0005524">
    <property type="term" value="F:ATP binding"/>
    <property type="evidence" value="ECO:0007669"/>
    <property type="project" value="UniProtKB-KW"/>
</dbReference>
<dbReference type="PANTHER" id="PTHR43047">
    <property type="entry name" value="TWO-COMPONENT HISTIDINE PROTEIN KINASE"/>
    <property type="match status" value="1"/>
</dbReference>
<dbReference type="SUPFAM" id="SSF47384">
    <property type="entry name" value="Homodimeric domain of signal transducing histidine kinase"/>
    <property type="match status" value="1"/>
</dbReference>
<accession>A0ABS9HGN9</accession>
<keyword evidence="7" id="KW-0902">Two-component regulatory system</keyword>
<evidence type="ECO:0000313" key="11">
    <source>
        <dbReference type="Proteomes" id="UP001201161"/>
    </source>
</evidence>
<dbReference type="Gene3D" id="3.30.565.10">
    <property type="entry name" value="Histidine kinase-like ATPase, C-terminal domain"/>
    <property type="match status" value="1"/>
</dbReference>
<dbReference type="Gene3D" id="1.10.287.130">
    <property type="match status" value="1"/>
</dbReference>
<dbReference type="Proteomes" id="UP001201161">
    <property type="component" value="Unassembled WGS sequence"/>
</dbReference>
<evidence type="ECO:0000259" key="9">
    <source>
        <dbReference type="PROSITE" id="PS50109"/>
    </source>
</evidence>
<keyword evidence="8" id="KW-0472">Membrane</keyword>
<feature type="domain" description="Histidine kinase" evidence="9">
    <location>
        <begin position="352"/>
        <end position="575"/>
    </location>
</feature>
<evidence type="ECO:0000256" key="4">
    <source>
        <dbReference type="ARBA" id="ARBA00022553"/>
    </source>
</evidence>
<gene>
    <name evidence="10" type="ORF">L2K70_16830</name>
</gene>
<evidence type="ECO:0000256" key="2">
    <source>
        <dbReference type="ARBA" id="ARBA00004236"/>
    </source>
</evidence>
<dbReference type="InterPro" id="IPR036890">
    <property type="entry name" value="HATPase_C_sf"/>
</dbReference>
<comment type="catalytic activity">
    <reaction evidence="1">
        <text>ATP + protein L-histidine = ADP + protein N-phospho-L-histidine.</text>
        <dbReference type="EC" id="2.7.13.3"/>
    </reaction>
</comment>
<feature type="transmembrane region" description="Helical" evidence="8">
    <location>
        <begin position="141"/>
        <end position="159"/>
    </location>
</feature>
<dbReference type="InterPro" id="IPR003594">
    <property type="entry name" value="HATPase_dom"/>
</dbReference>
<dbReference type="SMART" id="SM00388">
    <property type="entry name" value="HisKA"/>
    <property type="match status" value="1"/>
</dbReference>
<dbReference type="InterPro" id="IPR036097">
    <property type="entry name" value="HisK_dim/P_sf"/>
</dbReference>
<keyword evidence="11" id="KW-1185">Reference proteome</keyword>
<dbReference type="EC" id="2.7.13.3" evidence="3"/>
<evidence type="ECO:0000256" key="8">
    <source>
        <dbReference type="SAM" id="Phobius"/>
    </source>
</evidence>
<comment type="caution">
    <text evidence="10">The sequence shown here is derived from an EMBL/GenBank/DDBJ whole genome shotgun (WGS) entry which is preliminary data.</text>
</comment>
<keyword evidence="8" id="KW-1133">Transmembrane helix</keyword>
<keyword evidence="4" id="KW-0597">Phosphoprotein</keyword>
<keyword evidence="8" id="KW-0812">Transmembrane</keyword>
<feature type="transmembrane region" description="Helical" evidence="8">
    <location>
        <begin position="78"/>
        <end position="96"/>
    </location>
</feature>
<dbReference type="EMBL" id="JAKJHZ010000010">
    <property type="protein sequence ID" value="MCF6379278.1"/>
    <property type="molecule type" value="Genomic_DNA"/>
</dbReference>
<feature type="transmembrane region" description="Helical" evidence="8">
    <location>
        <begin position="49"/>
        <end position="66"/>
    </location>
</feature>
<dbReference type="InterPro" id="IPR004358">
    <property type="entry name" value="Sig_transdc_His_kin-like_C"/>
</dbReference>
<protein>
    <recommendedName>
        <fullName evidence="3">histidine kinase</fullName>
        <ecNumber evidence="3">2.7.13.3</ecNumber>
    </recommendedName>
</protein>
<evidence type="ECO:0000256" key="3">
    <source>
        <dbReference type="ARBA" id="ARBA00012438"/>
    </source>
</evidence>
<dbReference type="CDD" id="cd16922">
    <property type="entry name" value="HATPase_EvgS-ArcB-TorS-like"/>
    <property type="match status" value="1"/>
</dbReference>
<sequence length="589" mass="63136">MRDTTPTDPPHSWWHWRPRPNRTEVRLARLVAVVLVVYATNDVHVVDQLIYNGTLVAASVAAWVGARRAPRGARLAPRLIALGVSLSTLGDLLWTLLDALGLPTDVSIADAAWFASYVALCAAVWLVLARSRPRGQHDVGFLVDALTIIVVSVVVFWNLTIPSILGLEDLTPFAKAVWAAYPVLDAVLLALVVRALLSGQARRSIDTTFAVGVVVWLLADTGPLVLPPGDWSQVAIDAGWMVAPVLLARAAWSVRPHDGAPEDDDTRPSRSAALVIAIAPLFVPPGLEVVSILTGRESRPWTLTIGSTCLIALTFVRTARLMLADERQTRELVAARDAALDASRAKSLFVGTMSHEVRTPLTTLVGTMEMLGDTDLDDDQRFLVERMGRASTRLDSLMEDVLDFSVIEAGSLVLVDRPFDLHKALDDVRMIHEPVALRAGLRVEWHCDADVPARVVGDAPRLQRVLGNLLDNAVKFTPGGSVGMRVATVGTEPAGGATVVLFSVADTGIGIPEDRLADVFDCFTQADGSPTRPYEGLGLGLTVSRRLAEAMGGSLSVRSAPGQGSTFEVSVPLRRVGAAERTPAPAGVE</sequence>
<dbReference type="PANTHER" id="PTHR43047:SF78">
    <property type="entry name" value="SENSORY_REGULATORY PROTEIN RPFC"/>
    <property type="match status" value="1"/>
</dbReference>
<proteinExistence type="predicted"/>
<reference evidence="10 11" key="1">
    <citation type="submission" date="2022-01" db="EMBL/GenBank/DDBJ databases">
        <title>Nocardioides sp. nov., an actinomycete isolated from mining soil.</title>
        <authorList>
            <person name="Liu L."/>
        </authorList>
    </citation>
    <scope>NUCLEOTIDE SEQUENCE [LARGE SCALE GENOMIC DNA]</scope>
    <source>
        <strain evidence="10 11">KLBMP 9356</strain>
    </source>
</reference>
<evidence type="ECO:0000256" key="6">
    <source>
        <dbReference type="ARBA" id="ARBA00022777"/>
    </source>
</evidence>
<dbReference type="PRINTS" id="PR00344">
    <property type="entry name" value="BCTRLSENSOR"/>
</dbReference>
<comment type="subcellular location">
    <subcellularLocation>
        <location evidence="2">Cell membrane</location>
    </subcellularLocation>
</comment>
<keyword evidence="6" id="KW-0418">Kinase</keyword>
<dbReference type="Pfam" id="PF00512">
    <property type="entry name" value="HisKA"/>
    <property type="match status" value="1"/>
</dbReference>
<keyword evidence="10" id="KW-0547">Nucleotide-binding</keyword>
<dbReference type="RefSeq" id="WP_236403920.1">
    <property type="nucleotide sequence ID" value="NZ_JAKJHZ010000010.1"/>
</dbReference>
<feature type="transmembrane region" description="Helical" evidence="8">
    <location>
        <begin position="179"/>
        <end position="197"/>
    </location>
</feature>